<dbReference type="GO" id="GO:0009421">
    <property type="term" value="C:bacterial-type flagellum filament cap"/>
    <property type="evidence" value="ECO:0007669"/>
    <property type="project" value="InterPro"/>
</dbReference>
<dbReference type="GO" id="GO:0009424">
    <property type="term" value="C:bacterial-type flagellum hook"/>
    <property type="evidence" value="ECO:0007669"/>
    <property type="project" value="UniProtKB-UniRule"/>
</dbReference>
<dbReference type="eggNOG" id="COG1345">
    <property type="taxonomic scope" value="Bacteria"/>
</dbReference>
<protein>
    <recommendedName>
        <fullName evidence="3 7">Flagellar hook-associated protein 2</fullName>
        <shortName evidence="7">HAP2</shortName>
    </recommendedName>
    <alternativeName>
        <fullName evidence="7">Flagellar cap protein</fullName>
    </alternativeName>
</protein>
<dbReference type="Pfam" id="PF02465">
    <property type="entry name" value="FliD_N"/>
    <property type="match status" value="1"/>
</dbReference>
<dbReference type="NCBIfam" id="NF005955">
    <property type="entry name" value="PRK08032.1"/>
    <property type="match status" value="1"/>
</dbReference>
<evidence type="ECO:0000256" key="2">
    <source>
        <dbReference type="ARBA" id="ARBA00011255"/>
    </source>
</evidence>
<dbReference type="GO" id="GO:0007155">
    <property type="term" value="P:cell adhesion"/>
    <property type="evidence" value="ECO:0007669"/>
    <property type="project" value="InterPro"/>
</dbReference>
<keyword evidence="4" id="KW-0175">Coiled coil</keyword>
<dbReference type="GO" id="GO:0005576">
    <property type="term" value="C:extracellular region"/>
    <property type="evidence" value="ECO:0007669"/>
    <property type="project" value="UniProtKB-SubCell"/>
</dbReference>
<comment type="similarity">
    <text evidence="1 7">Belongs to the FliD family.</text>
</comment>
<reference evidence="10 11" key="1">
    <citation type="journal article" date="2010" name="J. Bacteriol.">
        <title>Genome sequence of Pantoea ananatis LMG20103, the causative agent of Eucalyptus blight and dieback.</title>
        <authorList>
            <person name="De Maayer P."/>
            <person name="Chan W.Y."/>
            <person name="Venter S.N."/>
            <person name="Toth I.K."/>
            <person name="Birch P.R."/>
            <person name="Joubert F."/>
            <person name="Coutinho T.A."/>
        </authorList>
    </citation>
    <scope>NUCLEOTIDE SEQUENCE [LARGE SCALE GENOMIC DNA]</scope>
    <source>
        <strain evidence="10 11">LMG 20103</strain>
    </source>
</reference>
<evidence type="ECO:0000256" key="3">
    <source>
        <dbReference type="ARBA" id="ARBA00016246"/>
    </source>
</evidence>
<sequence>MSLHQDKNMASISTLGAGTNLDLNTLYDNLQSAEQAQLTPITNQQASYNAQLTAWGVVQSSMSKLQTAASALENASSIATTKVTSSNTAFTATLASGAAAGNYSVEVDQLAAAQSLLSKSASSESTDLGDSSMASRTITISQSGQKSPLTVTLNQDQTSLTDIRDAINKQQGSVNASVIMANDNTYYLSLTARDSGTANAMTVSTNDSTLSQYISYSSGGSNNGMTQQVAAQDAQLKINGLAITRSSNIVTDAPEGVTLNLNKVNSGSPETLSIATDTTPMATAIQTYVDAYNSLQKTIADQTNYTPVQEGQAPSTDNGDLLGDNTLMNIQTSLRSQFSDPQGSGSIQVLSQLGITQDDKGDLTVDSTKLNAALTNQPADVLSFLTGDGKTTGFATQVTNRLNDMLASNGTVSNATTGINTSLKQLSDQYNNVNDQITAVMAQYKTEFTNLSTLVSSMTQTGDYLSAQFAKM</sequence>
<comment type="function">
    <text evidence="7">Required for morphogenesis and for the elongation of the flagellar filament by facilitating polymerization of the flagellin monomers at the tip of growing filament. Forms a capping structure, which prevents flagellin subunits (transported through the central channel of the flagellum) from leaking out without polymerization at the distal end.</text>
</comment>
<gene>
    <name evidence="10" type="primary">fliD</name>
    <name evidence="10" type="ordered locus">PANA_4027</name>
</gene>
<evidence type="ECO:0000313" key="10">
    <source>
        <dbReference type="EMBL" id="ADD79194.1"/>
    </source>
</evidence>
<dbReference type="InterPro" id="IPR010809">
    <property type="entry name" value="FliD_C"/>
</dbReference>
<comment type="function">
    <text evidence="6">Required for the morphogenesis and for the elongation of the flagellar filament by facilitating polymerization of the flagellin monomers at the tip of growing filament. Forms a capping structure, which prevents flagellin subunits (transported through the central channel of the flagellum) from leaking out without polymerization at the distal end.</text>
</comment>
<feature type="domain" description="Flagellar hook-associated protein 2 C-terminal" evidence="9">
    <location>
        <begin position="231"/>
        <end position="459"/>
    </location>
</feature>
<keyword evidence="7" id="KW-0964">Secreted</keyword>
<dbReference type="STRING" id="706191.PANA_4027"/>
<dbReference type="PANTHER" id="PTHR30288:SF0">
    <property type="entry name" value="FLAGELLAR HOOK-ASSOCIATED PROTEIN 2"/>
    <property type="match status" value="1"/>
</dbReference>
<name>D4GET8_PANAM</name>
<evidence type="ECO:0000313" key="11">
    <source>
        <dbReference type="Proteomes" id="UP000001702"/>
    </source>
</evidence>
<dbReference type="InterPro" id="IPR003481">
    <property type="entry name" value="FliD_N"/>
</dbReference>
<comment type="subunit">
    <text evidence="2 7">Homopentamer.</text>
</comment>
<keyword evidence="5 7" id="KW-0975">Bacterial flagellum</keyword>
<evidence type="ECO:0000256" key="5">
    <source>
        <dbReference type="ARBA" id="ARBA00023143"/>
    </source>
</evidence>
<dbReference type="KEGG" id="pam:PANA_4027"/>
<dbReference type="AlphaFoldDB" id="D4GET8"/>
<evidence type="ECO:0000256" key="1">
    <source>
        <dbReference type="ARBA" id="ARBA00009764"/>
    </source>
</evidence>
<evidence type="ECO:0000256" key="6">
    <source>
        <dbReference type="ARBA" id="ARBA00025175"/>
    </source>
</evidence>
<dbReference type="Pfam" id="PF07195">
    <property type="entry name" value="FliD_C"/>
    <property type="match status" value="1"/>
</dbReference>
<keyword evidence="11" id="KW-1185">Reference proteome</keyword>
<accession>D4GET8</accession>
<evidence type="ECO:0000259" key="9">
    <source>
        <dbReference type="Pfam" id="PF07195"/>
    </source>
</evidence>
<evidence type="ECO:0000259" key="8">
    <source>
        <dbReference type="Pfam" id="PF02465"/>
    </source>
</evidence>
<organism evidence="10 11">
    <name type="scientific">Pantoea ananatis (strain LMG 20103)</name>
    <dbReference type="NCBI Taxonomy" id="706191"/>
    <lineage>
        <taxon>Bacteria</taxon>
        <taxon>Pseudomonadati</taxon>
        <taxon>Pseudomonadota</taxon>
        <taxon>Gammaproteobacteria</taxon>
        <taxon>Enterobacterales</taxon>
        <taxon>Erwiniaceae</taxon>
        <taxon>Pantoea</taxon>
    </lineage>
</organism>
<dbReference type="EMBL" id="CP001875">
    <property type="protein sequence ID" value="ADD79194.1"/>
    <property type="molecule type" value="Genomic_DNA"/>
</dbReference>
<dbReference type="InterPro" id="IPR040026">
    <property type="entry name" value="FliD"/>
</dbReference>
<evidence type="ECO:0000256" key="7">
    <source>
        <dbReference type="RuleBase" id="RU362066"/>
    </source>
</evidence>
<evidence type="ECO:0000256" key="4">
    <source>
        <dbReference type="ARBA" id="ARBA00023054"/>
    </source>
</evidence>
<dbReference type="PANTHER" id="PTHR30288">
    <property type="entry name" value="FLAGELLAR CAP/ASSEMBLY PROTEIN FLID"/>
    <property type="match status" value="1"/>
</dbReference>
<proteinExistence type="inferred from homology"/>
<dbReference type="GO" id="GO:0071973">
    <property type="term" value="P:bacterial-type flagellum-dependent cell motility"/>
    <property type="evidence" value="ECO:0007669"/>
    <property type="project" value="TreeGrafter"/>
</dbReference>
<feature type="domain" description="Flagellar hook-associated protein 2 N-terminal" evidence="8">
    <location>
        <begin position="20"/>
        <end position="114"/>
    </location>
</feature>
<dbReference type="Proteomes" id="UP000001702">
    <property type="component" value="Chromosome"/>
</dbReference>
<dbReference type="HOGENOM" id="CLU_015182_8_1_6"/>
<comment type="subcellular location">
    <subcellularLocation>
        <location evidence="7">Secreted</location>
    </subcellularLocation>
    <subcellularLocation>
        <location evidence="7">Bacterial flagellum</location>
    </subcellularLocation>
</comment>